<dbReference type="AlphaFoldDB" id="A0A1M5W7B7"/>
<keyword evidence="4" id="KW-1185">Reference proteome</keyword>
<accession>A0A1M5W7B7</accession>
<dbReference type="Proteomes" id="UP000184226">
    <property type="component" value="Unassembled WGS sequence"/>
</dbReference>
<organism evidence="3 4">
    <name type="scientific">Pollutimonas bauzanensis</name>
    <dbReference type="NCBI Taxonomy" id="658167"/>
    <lineage>
        <taxon>Bacteria</taxon>
        <taxon>Pseudomonadati</taxon>
        <taxon>Pseudomonadota</taxon>
        <taxon>Betaproteobacteria</taxon>
        <taxon>Burkholderiales</taxon>
        <taxon>Alcaligenaceae</taxon>
        <taxon>Pollutimonas</taxon>
    </lineage>
</organism>
<feature type="chain" id="PRO_5012432078" description="PsiF repeat-containing protein" evidence="2">
    <location>
        <begin position="25"/>
        <end position="125"/>
    </location>
</feature>
<evidence type="ECO:0000256" key="1">
    <source>
        <dbReference type="SAM" id="MobiDB-lite"/>
    </source>
</evidence>
<evidence type="ECO:0000313" key="4">
    <source>
        <dbReference type="Proteomes" id="UP000184226"/>
    </source>
</evidence>
<dbReference type="EMBL" id="FQXE01000005">
    <property type="protein sequence ID" value="SHH83479.1"/>
    <property type="molecule type" value="Genomic_DNA"/>
</dbReference>
<evidence type="ECO:0008006" key="5">
    <source>
        <dbReference type="Google" id="ProtNLM"/>
    </source>
</evidence>
<evidence type="ECO:0000313" key="3">
    <source>
        <dbReference type="EMBL" id="SHH83479.1"/>
    </source>
</evidence>
<dbReference type="OrthoDB" id="5769605at2"/>
<keyword evidence="2" id="KW-0732">Signal</keyword>
<reference evidence="3 4" key="1">
    <citation type="submission" date="2016-11" db="EMBL/GenBank/DDBJ databases">
        <authorList>
            <person name="Jaros S."/>
            <person name="Januszkiewicz K."/>
            <person name="Wedrychowicz H."/>
        </authorList>
    </citation>
    <scope>NUCLEOTIDE SEQUENCE [LARGE SCALE GENOMIC DNA]</scope>
    <source>
        <strain evidence="3 4">CGMCC 1.10190</strain>
    </source>
</reference>
<feature type="signal peptide" evidence="2">
    <location>
        <begin position="1"/>
        <end position="24"/>
    </location>
</feature>
<proteinExistence type="predicted"/>
<dbReference type="STRING" id="658167.SAMN04488135_105125"/>
<protein>
    <recommendedName>
        <fullName evidence="5">PsiF repeat-containing protein</fullName>
    </recommendedName>
</protein>
<evidence type="ECO:0000256" key="2">
    <source>
        <dbReference type="SAM" id="SignalP"/>
    </source>
</evidence>
<name>A0A1M5W7B7_9BURK</name>
<sequence length="125" mass="13558">MKKFNPVFGALALSFCAAAFSVQAQTAGGGAVMSKDQISAKYDADMKRCDSMKGNDKDVCQKQAKADRVSQKADAKQAKDSAESRHDANKDKMDAQYKVAKEKCDAMSGDAKDQCMANAKTRYNK</sequence>
<feature type="region of interest" description="Disordered" evidence="1">
    <location>
        <begin position="52"/>
        <end position="93"/>
    </location>
</feature>
<dbReference type="RefSeq" id="WP_073103235.1">
    <property type="nucleotide sequence ID" value="NZ_FQXE01000005.1"/>
</dbReference>
<gene>
    <name evidence="3" type="ORF">SAMN04488135_105125</name>
</gene>